<dbReference type="RefSeq" id="WP_223405979.1">
    <property type="nucleotide sequence ID" value="NZ_JAGSHT010000011.1"/>
</dbReference>
<evidence type="ECO:0000313" key="4">
    <source>
        <dbReference type="Proteomes" id="UP000826651"/>
    </source>
</evidence>
<feature type="signal peptide" evidence="2">
    <location>
        <begin position="1"/>
        <end position="26"/>
    </location>
</feature>
<evidence type="ECO:0000313" key="3">
    <source>
        <dbReference type="EMBL" id="MBZ2196782.1"/>
    </source>
</evidence>
<dbReference type="EMBL" id="JAGSHT010000011">
    <property type="protein sequence ID" value="MBZ2196782.1"/>
    <property type="molecule type" value="Genomic_DNA"/>
</dbReference>
<feature type="chain" id="PRO_5045247041" evidence="2">
    <location>
        <begin position="27"/>
        <end position="151"/>
    </location>
</feature>
<feature type="region of interest" description="Disordered" evidence="1">
    <location>
        <begin position="23"/>
        <end position="67"/>
    </location>
</feature>
<gene>
    <name evidence="3" type="ORF">KCQ71_11500</name>
</gene>
<feature type="compositionally biased region" description="Acidic residues" evidence="1">
    <location>
        <begin position="38"/>
        <end position="51"/>
    </location>
</feature>
<sequence>MARSRAVLAGVFLWGALLGLSGCGGAEEPGGGDPPSDSTEETQEPTDDATDETTGSGDADDPAVSAAVDDLAERLGVDTGDIEVGPLEAVTWRDGAIGCPVPDQVYTQALVEGRRLILTAEGEEYAYHGAGEDALVYCETPEEPLETDAAS</sequence>
<reference evidence="3 4" key="1">
    <citation type="submission" date="2021-04" db="EMBL/GenBank/DDBJ databases">
        <title>Ruania sp. nov., isolated from sandy soil of mangrove forest.</title>
        <authorList>
            <person name="Ge X."/>
            <person name="Huang R."/>
            <person name="Liu W."/>
        </authorList>
    </citation>
    <scope>NUCLEOTIDE SEQUENCE [LARGE SCALE GENOMIC DNA]</scope>
    <source>
        <strain evidence="3 4">N2-46</strain>
    </source>
</reference>
<feature type="compositionally biased region" description="Gly residues" evidence="1">
    <location>
        <begin position="23"/>
        <end position="33"/>
    </location>
</feature>
<dbReference type="PROSITE" id="PS51257">
    <property type="entry name" value="PROKAR_LIPOPROTEIN"/>
    <property type="match status" value="1"/>
</dbReference>
<accession>A0ABS7S9I3</accession>
<keyword evidence="4" id="KW-1185">Reference proteome</keyword>
<dbReference type="Proteomes" id="UP000826651">
    <property type="component" value="Unassembled WGS sequence"/>
</dbReference>
<protein>
    <submittedName>
        <fullName evidence="3">Uncharacterized protein</fullName>
    </submittedName>
</protein>
<organism evidence="3 4">
    <name type="scientific">Occultella gossypii</name>
    <dbReference type="NCBI Taxonomy" id="2800820"/>
    <lineage>
        <taxon>Bacteria</taxon>
        <taxon>Bacillati</taxon>
        <taxon>Actinomycetota</taxon>
        <taxon>Actinomycetes</taxon>
        <taxon>Micrococcales</taxon>
        <taxon>Ruaniaceae</taxon>
        <taxon>Occultella</taxon>
    </lineage>
</organism>
<proteinExistence type="predicted"/>
<evidence type="ECO:0000256" key="2">
    <source>
        <dbReference type="SAM" id="SignalP"/>
    </source>
</evidence>
<keyword evidence="2" id="KW-0732">Signal</keyword>
<name>A0ABS7S9I3_9MICO</name>
<evidence type="ECO:0000256" key="1">
    <source>
        <dbReference type="SAM" id="MobiDB-lite"/>
    </source>
</evidence>
<comment type="caution">
    <text evidence="3">The sequence shown here is derived from an EMBL/GenBank/DDBJ whole genome shotgun (WGS) entry which is preliminary data.</text>
</comment>